<dbReference type="AlphaFoldDB" id="A0A7S3P217"/>
<dbReference type="EMBL" id="HBIM01005657">
    <property type="protein sequence ID" value="CAE0406985.1"/>
    <property type="molecule type" value="Transcribed_RNA"/>
</dbReference>
<gene>
    <name evidence="2" type="ORF">ACOF00016_LOCUS4812</name>
</gene>
<proteinExistence type="predicted"/>
<evidence type="ECO:0000313" key="2">
    <source>
        <dbReference type="EMBL" id="CAE0406985.1"/>
    </source>
</evidence>
<sequence>MTTSTTTTTKISATAKQPSPAKGNPAVSFRDQLLAEEPRLDAALKSFCSWLVASASTASPLDTHHHHNNDENEHTDSTELPAWTLAAALICTRHLSKAINAHIVPIQYDSSTEPIATPEQLMREVTARVWNEVAAQPGTKITKVLGRTALQYVWKDLDLTALTSTSQGATYCQTFHQLLMENKSTTTTNNNAISDAAVLIWGSPQAVARRAAERQATAAARVKEEQASRLKQAITSHIIEELPEEDEEDTKPAAIE</sequence>
<reference evidence="2" key="1">
    <citation type="submission" date="2021-01" db="EMBL/GenBank/DDBJ databases">
        <authorList>
            <person name="Corre E."/>
            <person name="Pelletier E."/>
            <person name="Niang G."/>
            <person name="Scheremetjew M."/>
            <person name="Finn R."/>
            <person name="Kale V."/>
            <person name="Holt S."/>
            <person name="Cochrane G."/>
            <person name="Meng A."/>
            <person name="Brown T."/>
            <person name="Cohen L."/>
        </authorList>
    </citation>
    <scope>NUCLEOTIDE SEQUENCE</scope>
    <source>
        <strain evidence="2">CCMP127</strain>
    </source>
</reference>
<protein>
    <submittedName>
        <fullName evidence="2">Uncharacterized protein</fullName>
    </submittedName>
</protein>
<evidence type="ECO:0000256" key="1">
    <source>
        <dbReference type="SAM" id="MobiDB-lite"/>
    </source>
</evidence>
<feature type="compositionally biased region" description="Low complexity" evidence="1">
    <location>
        <begin position="1"/>
        <end position="16"/>
    </location>
</feature>
<feature type="region of interest" description="Disordered" evidence="1">
    <location>
        <begin position="1"/>
        <end position="26"/>
    </location>
</feature>
<name>A0A7S3P217_9STRA</name>
<accession>A0A7S3P217</accession>
<organism evidence="2">
    <name type="scientific">Amphora coffeiformis</name>
    <dbReference type="NCBI Taxonomy" id="265554"/>
    <lineage>
        <taxon>Eukaryota</taxon>
        <taxon>Sar</taxon>
        <taxon>Stramenopiles</taxon>
        <taxon>Ochrophyta</taxon>
        <taxon>Bacillariophyta</taxon>
        <taxon>Bacillariophyceae</taxon>
        <taxon>Bacillariophycidae</taxon>
        <taxon>Thalassiophysales</taxon>
        <taxon>Catenulaceae</taxon>
        <taxon>Amphora</taxon>
    </lineage>
</organism>